<dbReference type="VEuPathDB" id="FungiDB:QG37_06127"/>
<comment type="caution">
    <text evidence="1">The sequence shown here is derived from an EMBL/GenBank/DDBJ whole genome shotgun (WGS) entry which is preliminary data.</text>
</comment>
<name>A0A0L0NUL3_CANAR</name>
<proteinExistence type="predicted"/>
<dbReference type="Proteomes" id="UP000037122">
    <property type="component" value="Unassembled WGS sequence"/>
</dbReference>
<sequence length="36" mass="4240">MTKKFGRQPGKDQNAKDQNMVERWVYLNLCALWVGN</sequence>
<evidence type="ECO:0000313" key="2">
    <source>
        <dbReference type="Proteomes" id="UP000037122"/>
    </source>
</evidence>
<dbReference type="EMBL" id="LGST01000041">
    <property type="protein sequence ID" value="KND97718.1"/>
    <property type="molecule type" value="Genomic_DNA"/>
</dbReference>
<protein>
    <submittedName>
        <fullName evidence="1">Uncharacterized protein</fullName>
    </submittedName>
</protein>
<reference evidence="2" key="1">
    <citation type="journal article" date="2015" name="BMC Genomics">
        <title>Draft genome of a commonly misdiagnosed multidrug resistant pathogen Candida auris.</title>
        <authorList>
            <person name="Chatterjee S."/>
            <person name="Alampalli S.V."/>
            <person name="Nageshan R.K."/>
            <person name="Chettiar S.T."/>
            <person name="Joshi S."/>
            <person name="Tatu U.S."/>
        </authorList>
    </citation>
    <scope>NUCLEOTIDE SEQUENCE [LARGE SCALE GENOMIC DNA]</scope>
    <source>
        <strain evidence="2">6684</strain>
    </source>
</reference>
<accession>A0A0L0NUL3</accession>
<gene>
    <name evidence="1" type="ORF">QG37_06127</name>
</gene>
<evidence type="ECO:0000313" key="1">
    <source>
        <dbReference type="EMBL" id="KND97718.1"/>
    </source>
</evidence>
<organism evidence="1 2">
    <name type="scientific">Candidozyma auris</name>
    <name type="common">Yeast</name>
    <name type="synonym">Candida auris</name>
    <dbReference type="NCBI Taxonomy" id="498019"/>
    <lineage>
        <taxon>Eukaryota</taxon>
        <taxon>Fungi</taxon>
        <taxon>Dikarya</taxon>
        <taxon>Ascomycota</taxon>
        <taxon>Saccharomycotina</taxon>
        <taxon>Pichiomycetes</taxon>
        <taxon>Metschnikowiaceae</taxon>
        <taxon>Candidozyma</taxon>
    </lineage>
</organism>
<dbReference type="AlphaFoldDB" id="A0A0L0NUL3"/>